<dbReference type="PANTHER" id="PTHR46832:SF1">
    <property type="entry name" value="5'-METHYLTHIOADENOSINE_S-ADENOSYLHOMOCYSTEINE NUCLEOSIDASE"/>
    <property type="match status" value="1"/>
</dbReference>
<dbReference type="Gene3D" id="3.40.50.1580">
    <property type="entry name" value="Nucleoside phosphorylase domain"/>
    <property type="match status" value="1"/>
</dbReference>
<dbReference type="Pfam" id="PF01048">
    <property type="entry name" value="PNP_UDP_1"/>
    <property type="match status" value="1"/>
</dbReference>
<evidence type="ECO:0000313" key="3">
    <source>
        <dbReference type="EMBL" id="GID56805.1"/>
    </source>
</evidence>
<organism evidence="3 4">
    <name type="scientific">Actinoplanes couchii</name>
    <dbReference type="NCBI Taxonomy" id="403638"/>
    <lineage>
        <taxon>Bacteria</taxon>
        <taxon>Bacillati</taxon>
        <taxon>Actinomycetota</taxon>
        <taxon>Actinomycetes</taxon>
        <taxon>Micromonosporales</taxon>
        <taxon>Micromonosporaceae</taxon>
        <taxon>Actinoplanes</taxon>
    </lineage>
</organism>
<dbReference type="InterPro" id="IPR035994">
    <property type="entry name" value="Nucleoside_phosphorylase_sf"/>
</dbReference>
<dbReference type="SUPFAM" id="SSF53167">
    <property type="entry name" value="Purine and uridine phosphorylases"/>
    <property type="match status" value="1"/>
</dbReference>
<dbReference type="CDD" id="cd09008">
    <property type="entry name" value="MTAN"/>
    <property type="match status" value="1"/>
</dbReference>
<dbReference type="Proteomes" id="UP000612282">
    <property type="component" value="Unassembled WGS sequence"/>
</dbReference>
<evidence type="ECO:0000313" key="4">
    <source>
        <dbReference type="Proteomes" id="UP000612282"/>
    </source>
</evidence>
<proteinExistence type="predicted"/>
<evidence type="ECO:0000259" key="2">
    <source>
        <dbReference type="Pfam" id="PF01048"/>
    </source>
</evidence>
<evidence type="ECO:0000256" key="1">
    <source>
        <dbReference type="SAM" id="MobiDB-lite"/>
    </source>
</evidence>
<comment type="caution">
    <text evidence="3">The sequence shown here is derived from an EMBL/GenBank/DDBJ whole genome shotgun (WGS) entry which is preliminary data.</text>
</comment>
<reference evidence="3 4" key="1">
    <citation type="submission" date="2021-01" db="EMBL/GenBank/DDBJ databases">
        <title>Whole genome shotgun sequence of Actinoplanes couchii NBRC 106145.</title>
        <authorList>
            <person name="Komaki H."/>
            <person name="Tamura T."/>
        </authorList>
    </citation>
    <scope>NUCLEOTIDE SEQUENCE [LARGE SCALE GENOMIC DNA]</scope>
    <source>
        <strain evidence="3 4">NBRC 106145</strain>
    </source>
</reference>
<feature type="region of interest" description="Disordered" evidence="1">
    <location>
        <begin position="140"/>
        <end position="163"/>
    </location>
</feature>
<accession>A0ABQ3XEG0</accession>
<feature type="domain" description="Nucleoside phosphorylase" evidence="2">
    <location>
        <begin position="10"/>
        <end position="245"/>
    </location>
</feature>
<gene>
    <name evidence="3" type="ORF">Aco03nite_052090</name>
</gene>
<dbReference type="RefSeq" id="WP_203798757.1">
    <property type="nucleotide sequence ID" value="NZ_BAAAQE010000108.1"/>
</dbReference>
<dbReference type="PANTHER" id="PTHR46832">
    <property type="entry name" value="5'-METHYLTHIOADENOSINE/S-ADENOSYLHOMOCYSTEINE NUCLEOSIDASE"/>
    <property type="match status" value="1"/>
</dbReference>
<dbReference type="InterPro" id="IPR000845">
    <property type="entry name" value="Nucleoside_phosphorylase_d"/>
</dbReference>
<protein>
    <recommendedName>
        <fullName evidence="2">Nucleoside phosphorylase domain-containing protein</fullName>
    </recommendedName>
</protein>
<name>A0ABQ3XEG0_9ACTN</name>
<keyword evidence="4" id="KW-1185">Reference proteome</keyword>
<dbReference type="EMBL" id="BOMG01000063">
    <property type="protein sequence ID" value="GID56805.1"/>
    <property type="molecule type" value="Genomic_DNA"/>
</dbReference>
<sequence>MRQHRWKTSPVVILTALDLEYEAVRERLTEVRPAPPLSGTRFETGSLPGGVGDAVLVLAGMGNHVSAVIAERAINEFQPAAVLFVGVAGRLKPSVALGDIVVATHVYAYHGAAARIDGVSSRPRVWDLDHGIEQTAHHISRRYSRERRDRPTADSPHVHFGPIASGEVLHDAPESEPLTWIRKHYEDAVAIEMEAAGFAKAGQLNSVPGAVIRGISDAADGTKATTDGDNWQAHAVRNAAGFAIELAADLAAAGPPKAEPVSPEDRGCRVETYGGSHGAVAGVINGGVHNSYPGFTGTPLTGERGWS</sequence>